<reference evidence="1" key="1">
    <citation type="submission" date="2020-01" db="EMBL/GenBank/DDBJ databases">
        <title>Genome sequence of Kobresia littledalei, the first chromosome-level genome in the family Cyperaceae.</title>
        <authorList>
            <person name="Qu G."/>
        </authorList>
    </citation>
    <scope>NUCLEOTIDE SEQUENCE</scope>
    <source>
        <strain evidence="1">C.B.Clarke</strain>
        <tissue evidence="1">Leaf</tissue>
    </source>
</reference>
<proteinExistence type="predicted"/>
<sequence length="115" mass="12793">MGRRTAIPTGGGWMTYVERRSRCRSQCTDRYLKQRHSCGPSIYLDTVFPQAPNTNYTSPPQSPTSKAIYPTRATTALTQLIPTVPFYSAQLSRRQGRETTLTHAPVALLMSRAGS</sequence>
<dbReference type="Proteomes" id="UP000623129">
    <property type="component" value="Unassembled WGS sequence"/>
</dbReference>
<dbReference type="EMBL" id="SWLB01000122">
    <property type="protein sequence ID" value="KAF3320163.1"/>
    <property type="molecule type" value="Genomic_DNA"/>
</dbReference>
<accession>A0A833QBW8</accession>
<organism evidence="1 2">
    <name type="scientific">Carex littledalei</name>
    <dbReference type="NCBI Taxonomy" id="544730"/>
    <lineage>
        <taxon>Eukaryota</taxon>
        <taxon>Viridiplantae</taxon>
        <taxon>Streptophyta</taxon>
        <taxon>Embryophyta</taxon>
        <taxon>Tracheophyta</taxon>
        <taxon>Spermatophyta</taxon>
        <taxon>Magnoliopsida</taxon>
        <taxon>Liliopsida</taxon>
        <taxon>Poales</taxon>
        <taxon>Cyperaceae</taxon>
        <taxon>Cyperoideae</taxon>
        <taxon>Cariceae</taxon>
        <taxon>Carex</taxon>
        <taxon>Carex subgen. Euthyceras</taxon>
    </lineage>
</organism>
<dbReference type="AlphaFoldDB" id="A0A833QBW8"/>
<protein>
    <submittedName>
        <fullName evidence="1">Uncharacterized protein</fullName>
    </submittedName>
</protein>
<gene>
    <name evidence="1" type="ORF">FCM35_KLT22238</name>
</gene>
<name>A0A833QBW8_9POAL</name>
<evidence type="ECO:0000313" key="2">
    <source>
        <dbReference type="Proteomes" id="UP000623129"/>
    </source>
</evidence>
<comment type="caution">
    <text evidence="1">The sequence shown here is derived from an EMBL/GenBank/DDBJ whole genome shotgun (WGS) entry which is preliminary data.</text>
</comment>
<keyword evidence="2" id="KW-1185">Reference proteome</keyword>
<evidence type="ECO:0000313" key="1">
    <source>
        <dbReference type="EMBL" id="KAF3320163.1"/>
    </source>
</evidence>